<sequence length="636" mass="71234">MFTSTSQTNFNPTKKLNINASTSSHSQIATCKLFVGNLATHTTGAHLQTIFHSYGQVIECVKVRERYGFVRFANGEEAQRALAACNGVQLNGYPMIVEYAQNEILISPKSPRTNNTGSSAPFRPHPYHAGRTAISYQADTKLTTPITINTKPHQSTNHTNHDAIPLLSAATAETTKYSSSKLNPDASSFTLPFSPSNHYQQSRTNSKTVNIENVCSTSDYHSQSGVLSSGSSSIRSSSSVSPSILSAISPSNLLPFESSDEEKKPSRSTDIIEKRPTTNSSLNICIGDKILSLYGSTTQVDTNNNQAETVNLNCPAKKSTPLQFDSRDIDPRDPIFIWNFVFYPDVSISPFVKRGDIKSLLELESSSNEESRLDVSRAIRHACETVGFFQIVGHVINPQIFDSLIEEVRRCFNQTSEEKQEHAVNKWKNSKNKNVYRGYFPSSINGKEGLDMSSPYLDPEHERIKSGDSLHEVNLRRIGLELMRAVARAFDLDPSYFDTFLDDRSSDDAGSRSTLRFNFYPKQDNPVIASVDSNSRQALSCEEHCDGSIFTFLYQYKIGERWTNGHLKSVNHRVKFLNEERISIPFFLDACYSTPIAVLPTIDEPLKCEAIMYGQYIIESNKQFKEYQRDNDKLIC</sequence>
<dbReference type="InterPro" id="IPR027443">
    <property type="entry name" value="IPNS-like_sf"/>
</dbReference>
<evidence type="ECO:0000313" key="4">
    <source>
        <dbReference type="EMBL" id="CAF2074997.1"/>
    </source>
</evidence>
<dbReference type="AlphaFoldDB" id="A0A816RGX0"/>
<name>A0A816RGX0_9BILA</name>
<dbReference type="InterPro" id="IPR035979">
    <property type="entry name" value="RBD_domain_sf"/>
</dbReference>
<feature type="region of interest" description="Disordered" evidence="2">
    <location>
        <begin position="255"/>
        <end position="274"/>
    </location>
</feature>
<organism evidence="4 5">
    <name type="scientific">Rotaria magnacalcarata</name>
    <dbReference type="NCBI Taxonomy" id="392030"/>
    <lineage>
        <taxon>Eukaryota</taxon>
        <taxon>Metazoa</taxon>
        <taxon>Spiralia</taxon>
        <taxon>Gnathifera</taxon>
        <taxon>Rotifera</taxon>
        <taxon>Eurotatoria</taxon>
        <taxon>Bdelloidea</taxon>
        <taxon>Philodinida</taxon>
        <taxon>Philodinidae</taxon>
        <taxon>Rotaria</taxon>
    </lineage>
</organism>
<dbReference type="GO" id="GO:0003723">
    <property type="term" value="F:RNA binding"/>
    <property type="evidence" value="ECO:0007669"/>
    <property type="project" value="UniProtKB-UniRule"/>
</dbReference>
<keyword evidence="1" id="KW-0694">RNA-binding</keyword>
<dbReference type="InterPro" id="IPR012677">
    <property type="entry name" value="Nucleotide-bd_a/b_plait_sf"/>
</dbReference>
<dbReference type="InterPro" id="IPR050231">
    <property type="entry name" value="Iron_ascorbate_oxido_reductase"/>
</dbReference>
<dbReference type="InterPro" id="IPR026992">
    <property type="entry name" value="DIOX_N"/>
</dbReference>
<protein>
    <recommendedName>
        <fullName evidence="3">RRM domain-containing protein</fullName>
    </recommendedName>
</protein>
<dbReference type="SUPFAM" id="SSF54928">
    <property type="entry name" value="RNA-binding domain, RBD"/>
    <property type="match status" value="1"/>
</dbReference>
<dbReference type="SUPFAM" id="SSF51197">
    <property type="entry name" value="Clavaminate synthase-like"/>
    <property type="match status" value="1"/>
</dbReference>
<reference evidence="4" key="1">
    <citation type="submission" date="2021-02" db="EMBL/GenBank/DDBJ databases">
        <authorList>
            <person name="Nowell W R."/>
        </authorList>
    </citation>
    <scope>NUCLEOTIDE SEQUENCE</scope>
</reference>
<dbReference type="Pfam" id="PF14226">
    <property type="entry name" value="DIOX_N"/>
    <property type="match status" value="1"/>
</dbReference>
<feature type="compositionally biased region" description="Basic and acidic residues" evidence="2">
    <location>
        <begin position="261"/>
        <end position="274"/>
    </location>
</feature>
<gene>
    <name evidence="4" type="ORF">XDN619_LOCUS13390</name>
</gene>
<feature type="domain" description="RRM" evidence="3">
    <location>
        <begin position="31"/>
        <end position="102"/>
    </location>
</feature>
<dbReference type="InterPro" id="IPR000504">
    <property type="entry name" value="RRM_dom"/>
</dbReference>
<evidence type="ECO:0000313" key="5">
    <source>
        <dbReference type="Proteomes" id="UP000663887"/>
    </source>
</evidence>
<accession>A0A816RGX0</accession>
<dbReference type="Pfam" id="PF00076">
    <property type="entry name" value="RRM_1"/>
    <property type="match status" value="1"/>
</dbReference>
<dbReference type="CDD" id="cd00590">
    <property type="entry name" value="RRM_SF"/>
    <property type="match status" value="1"/>
</dbReference>
<evidence type="ECO:0000256" key="2">
    <source>
        <dbReference type="SAM" id="MobiDB-lite"/>
    </source>
</evidence>
<dbReference type="PROSITE" id="PS50102">
    <property type="entry name" value="RRM"/>
    <property type="match status" value="1"/>
</dbReference>
<dbReference type="Gene3D" id="2.60.120.330">
    <property type="entry name" value="B-lactam Antibiotic, Isopenicillin N Synthase, Chain"/>
    <property type="match status" value="2"/>
</dbReference>
<proteinExistence type="predicted"/>
<dbReference type="PANTHER" id="PTHR47990">
    <property type="entry name" value="2-OXOGLUTARATE (2OG) AND FE(II)-DEPENDENT OXYGENASE SUPERFAMILY PROTEIN-RELATED"/>
    <property type="match status" value="1"/>
</dbReference>
<comment type="caution">
    <text evidence="4">The sequence shown here is derived from an EMBL/GenBank/DDBJ whole genome shotgun (WGS) entry which is preliminary data.</text>
</comment>
<evidence type="ECO:0000259" key="3">
    <source>
        <dbReference type="PROSITE" id="PS50102"/>
    </source>
</evidence>
<dbReference type="EMBL" id="CAJNRG010005329">
    <property type="protein sequence ID" value="CAF2074997.1"/>
    <property type="molecule type" value="Genomic_DNA"/>
</dbReference>
<evidence type="ECO:0000256" key="1">
    <source>
        <dbReference type="PROSITE-ProRule" id="PRU00176"/>
    </source>
</evidence>
<dbReference type="Proteomes" id="UP000663887">
    <property type="component" value="Unassembled WGS sequence"/>
</dbReference>
<dbReference type="Gene3D" id="3.30.70.330">
    <property type="match status" value="1"/>
</dbReference>
<dbReference type="SMART" id="SM00360">
    <property type="entry name" value="RRM"/>
    <property type="match status" value="1"/>
</dbReference>